<gene>
    <name evidence="3" type="ORF">SAMN02745975_01568</name>
</gene>
<dbReference type="Proteomes" id="UP000184536">
    <property type="component" value="Unassembled WGS sequence"/>
</dbReference>
<evidence type="ECO:0000256" key="1">
    <source>
        <dbReference type="ARBA" id="ARBA00023004"/>
    </source>
</evidence>
<proteinExistence type="predicted"/>
<feature type="domain" description="Ferrous iron transporter FeoA-like" evidence="2">
    <location>
        <begin position="2"/>
        <end position="72"/>
    </location>
</feature>
<dbReference type="STRING" id="1121919.SAMN02745975_01568"/>
<sequence>MINLTELKQGQKGFVAELNTNDENILRKLMSMGILPGMPLKVIQTFPSYVFQVGYTQVAVDKTIASAILVNM</sequence>
<dbReference type="AlphaFoldDB" id="A0A1M6HM77"/>
<dbReference type="SMART" id="SM00899">
    <property type="entry name" value="FeoA"/>
    <property type="match status" value="1"/>
</dbReference>
<dbReference type="EMBL" id="FQZV01000018">
    <property type="protein sequence ID" value="SHJ23341.1"/>
    <property type="molecule type" value="Genomic_DNA"/>
</dbReference>
<name>A0A1M6HM77_9FIRM</name>
<dbReference type="GO" id="GO:0046914">
    <property type="term" value="F:transition metal ion binding"/>
    <property type="evidence" value="ECO:0007669"/>
    <property type="project" value="InterPro"/>
</dbReference>
<keyword evidence="1" id="KW-0408">Iron</keyword>
<evidence type="ECO:0000259" key="2">
    <source>
        <dbReference type="SMART" id="SM00899"/>
    </source>
</evidence>
<evidence type="ECO:0000313" key="4">
    <source>
        <dbReference type="Proteomes" id="UP000184536"/>
    </source>
</evidence>
<dbReference type="Pfam" id="PF04023">
    <property type="entry name" value="FeoA"/>
    <property type="match status" value="1"/>
</dbReference>
<reference evidence="4" key="1">
    <citation type="submission" date="2016-11" db="EMBL/GenBank/DDBJ databases">
        <authorList>
            <person name="Varghese N."/>
            <person name="Submissions S."/>
        </authorList>
    </citation>
    <scope>NUCLEOTIDE SEQUENCE [LARGE SCALE GENOMIC DNA]</scope>
    <source>
        <strain evidence="4">DSM 17957</strain>
    </source>
</reference>
<dbReference type="InterPro" id="IPR007167">
    <property type="entry name" value="Fe-transptr_FeoA-like"/>
</dbReference>
<dbReference type="OrthoDB" id="532181at2"/>
<dbReference type="Gene3D" id="2.30.30.90">
    <property type="match status" value="1"/>
</dbReference>
<dbReference type="InterPro" id="IPR008988">
    <property type="entry name" value="Transcriptional_repressor_C"/>
</dbReference>
<dbReference type="RefSeq" id="WP_110940744.1">
    <property type="nucleotide sequence ID" value="NZ_FQZV01000018.1"/>
</dbReference>
<dbReference type="InterPro" id="IPR038157">
    <property type="entry name" value="FeoA_core_dom"/>
</dbReference>
<dbReference type="SUPFAM" id="SSF50037">
    <property type="entry name" value="C-terminal domain of transcriptional repressors"/>
    <property type="match status" value="1"/>
</dbReference>
<accession>A0A1M6HM77</accession>
<organism evidence="3 4">
    <name type="scientific">Geosporobacter subterraneus DSM 17957</name>
    <dbReference type="NCBI Taxonomy" id="1121919"/>
    <lineage>
        <taxon>Bacteria</taxon>
        <taxon>Bacillati</taxon>
        <taxon>Bacillota</taxon>
        <taxon>Clostridia</taxon>
        <taxon>Peptostreptococcales</taxon>
        <taxon>Thermotaleaceae</taxon>
        <taxon>Geosporobacter</taxon>
    </lineage>
</organism>
<keyword evidence="4" id="KW-1185">Reference proteome</keyword>
<evidence type="ECO:0000313" key="3">
    <source>
        <dbReference type="EMBL" id="SHJ23341.1"/>
    </source>
</evidence>
<protein>
    <submittedName>
        <fullName evidence="3">Ferrous iron transport protein A</fullName>
    </submittedName>
</protein>